<feature type="transmembrane region" description="Helical" evidence="5">
    <location>
        <begin position="113"/>
        <end position="135"/>
    </location>
</feature>
<feature type="transmembrane region" description="Helical" evidence="5">
    <location>
        <begin position="248"/>
        <end position="267"/>
    </location>
</feature>
<feature type="transmembrane region" description="Helical" evidence="5">
    <location>
        <begin position="147"/>
        <end position="168"/>
    </location>
</feature>
<feature type="transmembrane region" description="Helical" evidence="5">
    <location>
        <begin position="224"/>
        <end position="242"/>
    </location>
</feature>
<gene>
    <name evidence="6" type="ORF">ASJ80_12975</name>
</gene>
<evidence type="ECO:0000313" key="6">
    <source>
        <dbReference type="EMBL" id="PAV05192.1"/>
    </source>
</evidence>
<evidence type="ECO:0000256" key="4">
    <source>
        <dbReference type="ARBA" id="ARBA00023136"/>
    </source>
</evidence>
<comment type="subcellular location">
    <subcellularLocation>
        <location evidence="1">Cell membrane</location>
        <topology evidence="1">Multi-pass membrane protein</topology>
    </subcellularLocation>
</comment>
<evidence type="ECO:0008006" key="8">
    <source>
        <dbReference type="Google" id="ProtNLM"/>
    </source>
</evidence>
<feature type="transmembrane region" description="Helical" evidence="5">
    <location>
        <begin position="174"/>
        <end position="196"/>
    </location>
</feature>
<keyword evidence="3 5" id="KW-1133">Transmembrane helix</keyword>
<keyword evidence="2 5" id="KW-0812">Transmembrane</keyword>
<evidence type="ECO:0000256" key="3">
    <source>
        <dbReference type="ARBA" id="ARBA00022989"/>
    </source>
</evidence>
<dbReference type="Gene3D" id="1.20.120.1780">
    <property type="entry name" value="UbiA prenyltransferase"/>
    <property type="match status" value="1"/>
</dbReference>
<sequence>MNTISKNQKKLINKLFLQIKNLILFLIINSLFISSVGFSLIYFSFLLLDIVPNINLLLAMFFVILSIYNLNKLTDKYEDSINSPERKNYVLGNEKFILIITVLSYTTTLLLGFFVNILAVIILLFPLFAGILYSVNIPLNIPRLKNITYAKNVTAALSWTIEIIALPLTCLYKSTIITILLSFFIFIKLVVNAVIFDVRDIEGDRENNIKTIPVVIGRTKTKKLLLAIHSSLIPWLALSIYWGFFTRYLPVLVFCIIYGYWYIHYFCNTEKVPKYATDLLVDGEWIFVAALCFIITLI</sequence>
<organism evidence="6 7">
    <name type="scientific">Methanobacterium bryantii</name>
    <dbReference type="NCBI Taxonomy" id="2161"/>
    <lineage>
        <taxon>Archaea</taxon>
        <taxon>Methanobacteriati</taxon>
        <taxon>Methanobacteriota</taxon>
        <taxon>Methanomada group</taxon>
        <taxon>Methanobacteria</taxon>
        <taxon>Methanobacteriales</taxon>
        <taxon>Methanobacteriaceae</taxon>
        <taxon>Methanobacterium</taxon>
    </lineage>
</organism>
<comment type="caution">
    <text evidence="6">The sequence shown here is derived from an EMBL/GenBank/DDBJ whole genome shotgun (WGS) entry which is preliminary data.</text>
</comment>
<dbReference type="GO" id="GO:0005886">
    <property type="term" value="C:plasma membrane"/>
    <property type="evidence" value="ECO:0007669"/>
    <property type="project" value="UniProtKB-SubCell"/>
</dbReference>
<feature type="transmembrane region" description="Helical" evidence="5">
    <location>
        <begin position="89"/>
        <end position="107"/>
    </location>
</feature>
<dbReference type="AlphaFoldDB" id="A0A2A2H706"/>
<evidence type="ECO:0000256" key="5">
    <source>
        <dbReference type="SAM" id="Phobius"/>
    </source>
</evidence>
<reference evidence="6 7" key="1">
    <citation type="journal article" date="2017" name="BMC Genomics">
        <title>Genomic analysis of methanogenic archaea reveals a shift towards energy conservation.</title>
        <authorList>
            <person name="Gilmore S.P."/>
            <person name="Henske J.K."/>
            <person name="Sexton J.A."/>
            <person name="Solomon K.V."/>
            <person name="Seppala S."/>
            <person name="Yoo J.I."/>
            <person name="Huyett L.M."/>
            <person name="Pressman A."/>
            <person name="Cogan J.Z."/>
            <person name="Kivenson V."/>
            <person name="Peng X."/>
            <person name="Tan Y."/>
            <person name="Valentine D.L."/>
            <person name="O'Malley M.A."/>
        </authorList>
    </citation>
    <scope>NUCLEOTIDE SEQUENCE [LARGE SCALE GENOMIC DNA]</scope>
    <source>
        <strain evidence="6 7">M.o.H.</strain>
    </source>
</reference>
<evidence type="ECO:0000256" key="1">
    <source>
        <dbReference type="ARBA" id="ARBA00004651"/>
    </source>
</evidence>
<keyword evidence="7" id="KW-1185">Reference proteome</keyword>
<name>A0A2A2H706_METBR</name>
<feature type="transmembrane region" description="Helical" evidence="5">
    <location>
        <begin position="21"/>
        <end position="44"/>
    </location>
</feature>
<keyword evidence="4 5" id="KW-0472">Membrane</keyword>
<accession>A0A2A2H706</accession>
<dbReference type="EMBL" id="LMVM01000012">
    <property type="protein sequence ID" value="PAV05192.1"/>
    <property type="molecule type" value="Genomic_DNA"/>
</dbReference>
<dbReference type="Proteomes" id="UP000217784">
    <property type="component" value="Unassembled WGS sequence"/>
</dbReference>
<protein>
    <recommendedName>
        <fullName evidence="8">Prenyltransferase</fullName>
    </recommendedName>
</protein>
<evidence type="ECO:0000256" key="2">
    <source>
        <dbReference type="ARBA" id="ARBA00022692"/>
    </source>
</evidence>
<evidence type="ECO:0000313" key="7">
    <source>
        <dbReference type="Proteomes" id="UP000217784"/>
    </source>
</evidence>
<proteinExistence type="predicted"/>
<feature type="transmembrane region" description="Helical" evidence="5">
    <location>
        <begin position="50"/>
        <end position="68"/>
    </location>
</feature>
<dbReference type="GO" id="GO:0016765">
    <property type="term" value="F:transferase activity, transferring alkyl or aryl (other than methyl) groups"/>
    <property type="evidence" value="ECO:0007669"/>
    <property type="project" value="InterPro"/>
</dbReference>
<dbReference type="InterPro" id="IPR000537">
    <property type="entry name" value="UbiA_prenyltransferase"/>
</dbReference>
<dbReference type="Pfam" id="PF01040">
    <property type="entry name" value="UbiA"/>
    <property type="match status" value="1"/>
</dbReference>